<dbReference type="Proteomes" id="UP000076871">
    <property type="component" value="Unassembled WGS sequence"/>
</dbReference>
<accession>A0A165DPZ4</accession>
<sequence length="164" mass="18473">MSNHDPELAVDGKTEASVGRRLEEDELRQIVQECEILDEVALRELEREDLETLAHAFGYSTNVESEAIIKQLLLDSPGGVLIRPSTETTGEHDRLAPVAFEIPEKLLEEGIVLDEAALHEIDRSELEAVAQEYGHRTDRESEEIIRQLLLEFPDGVNQAILRVH</sequence>
<name>A0A165DPZ4_9APHY</name>
<organism evidence="1 2">
    <name type="scientific">Laetiporus sulphureus 93-53</name>
    <dbReference type="NCBI Taxonomy" id="1314785"/>
    <lineage>
        <taxon>Eukaryota</taxon>
        <taxon>Fungi</taxon>
        <taxon>Dikarya</taxon>
        <taxon>Basidiomycota</taxon>
        <taxon>Agaricomycotina</taxon>
        <taxon>Agaricomycetes</taxon>
        <taxon>Polyporales</taxon>
        <taxon>Laetiporus</taxon>
    </lineage>
</organism>
<dbReference type="AlphaFoldDB" id="A0A165DPZ4"/>
<keyword evidence="2" id="KW-1185">Reference proteome</keyword>
<protein>
    <submittedName>
        <fullName evidence="1">Uncharacterized protein</fullName>
    </submittedName>
</protein>
<dbReference type="InParanoid" id="A0A165DPZ4"/>
<gene>
    <name evidence="1" type="ORF">LAESUDRAFT_227240</name>
</gene>
<reference evidence="1 2" key="1">
    <citation type="journal article" date="2016" name="Mol. Biol. Evol.">
        <title>Comparative Genomics of Early-Diverging Mushroom-Forming Fungi Provides Insights into the Origins of Lignocellulose Decay Capabilities.</title>
        <authorList>
            <person name="Nagy L.G."/>
            <person name="Riley R."/>
            <person name="Tritt A."/>
            <person name="Adam C."/>
            <person name="Daum C."/>
            <person name="Floudas D."/>
            <person name="Sun H."/>
            <person name="Yadav J.S."/>
            <person name="Pangilinan J."/>
            <person name="Larsson K.H."/>
            <person name="Matsuura K."/>
            <person name="Barry K."/>
            <person name="Labutti K."/>
            <person name="Kuo R."/>
            <person name="Ohm R.A."/>
            <person name="Bhattacharya S.S."/>
            <person name="Shirouzu T."/>
            <person name="Yoshinaga Y."/>
            <person name="Martin F.M."/>
            <person name="Grigoriev I.V."/>
            <person name="Hibbett D.S."/>
        </authorList>
    </citation>
    <scope>NUCLEOTIDE SEQUENCE [LARGE SCALE GENOMIC DNA]</scope>
    <source>
        <strain evidence="1 2">93-53</strain>
    </source>
</reference>
<dbReference type="GeneID" id="63818678"/>
<dbReference type="EMBL" id="KV427630">
    <property type="protein sequence ID" value="KZT05369.1"/>
    <property type="molecule type" value="Genomic_DNA"/>
</dbReference>
<dbReference type="RefSeq" id="XP_040763109.1">
    <property type="nucleotide sequence ID" value="XM_040901646.1"/>
</dbReference>
<evidence type="ECO:0000313" key="1">
    <source>
        <dbReference type="EMBL" id="KZT05369.1"/>
    </source>
</evidence>
<proteinExistence type="predicted"/>
<evidence type="ECO:0000313" key="2">
    <source>
        <dbReference type="Proteomes" id="UP000076871"/>
    </source>
</evidence>